<evidence type="ECO:0000313" key="2">
    <source>
        <dbReference type="EMBL" id="GGC88633.1"/>
    </source>
</evidence>
<feature type="region of interest" description="Disordered" evidence="1">
    <location>
        <begin position="74"/>
        <end position="107"/>
    </location>
</feature>
<protein>
    <submittedName>
        <fullName evidence="2">Uncharacterized protein</fullName>
    </submittedName>
</protein>
<dbReference type="EMBL" id="BMGG01000011">
    <property type="protein sequence ID" value="GGC88633.1"/>
    <property type="molecule type" value="Genomic_DNA"/>
</dbReference>
<reference evidence="2" key="2">
    <citation type="submission" date="2020-09" db="EMBL/GenBank/DDBJ databases">
        <authorList>
            <person name="Sun Q."/>
            <person name="Zhou Y."/>
        </authorList>
    </citation>
    <scope>NUCLEOTIDE SEQUENCE</scope>
    <source>
        <strain evidence="2">CGMCC 1.12919</strain>
    </source>
</reference>
<comment type="caution">
    <text evidence="2">The sequence shown here is derived from an EMBL/GenBank/DDBJ whole genome shotgun (WGS) entry which is preliminary data.</text>
</comment>
<gene>
    <name evidence="2" type="ORF">GCM10010994_53170</name>
</gene>
<name>A0A916UUR8_9HYPH</name>
<dbReference type="AlphaFoldDB" id="A0A916UUR8"/>
<evidence type="ECO:0000256" key="1">
    <source>
        <dbReference type="SAM" id="MobiDB-lite"/>
    </source>
</evidence>
<dbReference type="Proteomes" id="UP000637002">
    <property type="component" value="Unassembled WGS sequence"/>
</dbReference>
<sequence>MRGMTSLRPGLVAVGLLREDRASPRVGMEIEPLTAFQTLALPATVIRTQLADFRLPRRGELLLDLLSRHPIGAGNVSPSRACRSEEKRNRRRVPSHHGFTSLPDFWN</sequence>
<evidence type="ECO:0000313" key="3">
    <source>
        <dbReference type="Proteomes" id="UP000637002"/>
    </source>
</evidence>
<reference evidence="2" key="1">
    <citation type="journal article" date="2014" name="Int. J. Syst. Evol. Microbiol.">
        <title>Complete genome sequence of Corynebacterium casei LMG S-19264T (=DSM 44701T), isolated from a smear-ripened cheese.</title>
        <authorList>
            <consortium name="US DOE Joint Genome Institute (JGI-PGF)"/>
            <person name="Walter F."/>
            <person name="Albersmeier A."/>
            <person name="Kalinowski J."/>
            <person name="Ruckert C."/>
        </authorList>
    </citation>
    <scope>NUCLEOTIDE SEQUENCE</scope>
    <source>
        <strain evidence="2">CGMCC 1.12919</strain>
    </source>
</reference>
<proteinExistence type="predicted"/>
<accession>A0A916UUR8</accession>
<keyword evidence="3" id="KW-1185">Reference proteome</keyword>
<organism evidence="2 3">
    <name type="scientific">Chelatococcus reniformis</name>
    <dbReference type="NCBI Taxonomy" id="1494448"/>
    <lineage>
        <taxon>Bacteria</taxon>
        <taxon>Pseudomonadati</taxon>
        <taxon>Pseudomonadota</taxon>
        <taxon>Alphaproteobacteria</taxon>
        <taxon>Hyphomicrobiales</taxon>
        <taxon>Chelatococcaceae</taxon>
        <taxon>Chelatococcus</taxon>
    </lineage>
</organism>